<organism evidence="1">
    <name type="scientific">Nymphaea colorata</name>
    <name type="common">pocket water lily</name>
    <dbReference type="NCBI Taxonomy" id="210225"/>
    <lineage>
        <taxon>Eukaryota</taxon>
        <taxon>Viridiplantae</taxon>
        <taxon>Streptophyta</taxon>
        <taxon>Embryophyta</taxon>
        <taxon>Tracheophyta</taxon>
        <taxon>Spermatophyta</taxon>
        <taxon>Magnoliopsida</taxon>
        <taxon>Nymphaeales</taxon>
        <taxon>Nymphaeaceae</taxon>
        <taxon>Nymphaea</taxon>
    </lineage>
</organism>
<dbReference type="AlphaFoldDB" id="A0A5K0ZRB1"/>
<reference evidence="1" key="1">
    <citation type="submission" date="2019-09" db="EMBL/GenBank/DDBJ databases">
        <authorList>
            <person name="Zhang L."/>
        </authorList>
    </citation>
    <scope>NUCLEOTIDE SEQUENCE</scope>
</reference>
<evidence type="ECO:0000313" key="1">
    <source>
        <dbReference type="EMBL" id="VVV91792.1"/>
    </source>
</evidence>
<name>A0A5K0ZRB1_9MAGN</name>
<dbReference type="EMBL" id="LR721779">
    <property type="protein sequence ID" value="VVV91792.1"/>
    <property type="molecule type" value="Genomic_DNA"/>
</dbReference>
<gene>
    <name evidence="1" type="ORF">NYM_LOCUS10953</name>
</gene>
<proteinExistence type="predicted"/>
<protein>
    <submittedName>
        <fullName evidence="1">Uncharacterized protein</fullName>
    </submittedName>
</protein>
<sequence length="43" mass="5531">MNLRKFMRESWLGDLREFWQLRKMIKWVGDFRELHLRQIMTFS</sequence>
<accession>A0A5K0ZRB1</accession>